<accession>A0A9Q3P5M6</accession>
<dbReference type="EMBL" id="AVOT02055164">
    <property type="protein sequence ID" value="MBW0549769.1"/>
    <property type="molecule type" value="Genomic_DNA"/>
</dbReference>
<dbReference type="Proteomes" id="UP000765509">
    <property type="component" value="Unassembled WGS sequence"/>
</dbReference>
<dbReference type="AlphaFoldDB" id="A0A9Q3P5M6"/>
<keyword evidence="9" id="KW-1185">Reference proteome</keyword>
<evidence type="ECO:0000313" key="8">
    <source>
        <dbReference type="EMBL" id="MBW0549769.1"/>
    </source>
</evidence>
<sequence length="478" mass="53632">MSSSRNPFTLVEQEELAAFLATYAGSRHGNSAYKAFSVKHPSHSWQSWRSHYLTHKEAFDIAIRRKIKDRRRLETSPSAMAAVAAEAATSAELQARDSNQEPFSDNQSSKASETQKPPRSKETSNRRSARKRSYSLTNSTNECLGNSDGGAQHSSTTVLTMTSAEEEDFLDFLHGFSKEDLRSSLSPYLAYHQKMPTFSSTQYQSYYLENYHRFKDLLALEKSAFELCDPQAGQSTAALNGLLQTSLCEKRRQSSSVALSSLEPHLAAQNSPMSINDTLLDVDALSVSTGSSDDLDLESMLTDQVPRHSSISKELLISLQKLRHNFFYDLKDKALHEAGRDLASFEDSPSDLPDVENHAEEAQLDYSETNEIQPIVPTPEAEQQLTISGQTSRTNSFKPAKEPVTLEEAIELVSEFLKDFGDLYSGREALELFRQCGNWTLMFEIATLEKMEKEAKNEMDWNYATKIIQAQSLSLRLN</sequence>
<feature type="compositionally biased region" description="Polar residues" evidence="6">
    <location>
        <begin position="100"/>
        <end position="117"/>
    </location>
</feature>
<comment type="subcellular location">
    <subcellularLocation>
        <location evidence="5">Nucleus</location>
    </subcellularLocation>
    <subcellularLocation>
        <location evidence="5">Chromosome</location>
        <location evidence="5">Telomere</location>
    </subcellularLocation>
</comment>
<dbReference type="Pfam" id="PF08914">
    <property type="entry name" value="Myb_Rap1"/>
    <property type="match status" value="1"/>
</dbReference>
<dbReference type="GO" id="GO:0031848">
    <property type="term" value="P:protection from non-homologous end joining at telomere"/>
    <property type="evidence" value="ECO:0007669"/>
    <property type="project" value="TreeGrafter"/>
</dbReference>
<dbReference type="SUPFAM" id="SSF46689">
    <property type="entry name" value="Homeodomain-like"/>
    <property type="match status" value="1"/>
</dbReference>
<feature type="domain" description="TERF2-interacting telomeric protein 1 Myb" evidence="7">
    <location>
        <begin position="8"/>
        <end position="55"/>
    </location>
</feature>
<dbReference type="PANTHER" id="PTHR16466">
    <property type="entry name" value="TELOMERE REPEAT-BINDING FACTOR 2-INTERACTING PROTEIN 1"/>
    <property type="match status" value="1"/>
</dbReference>
<evidence type="ECO:0000256" key="5">
    <source>
        <dbReference type="RuleBase" id="RU367107"/>
    </source>
</evidence>
<protein>
    <recommendedName>
        <fullName evidence="5">DNA-binding protein RAP1</fullName>
    </recommendedName>
</protein>
<dbReference type="GO" id="GO:0042162">
    <property type="term" value="F:telomeric DNA binding"/>
    <property type="evidence" value="ECO:0007669"/>
    <property type="project" value="TreeGrafter"/>
</dbReference>
<evidence type="ECO:0000256" key="3">
    <source>
        <dbReference type="ARBA" id="ARBA00022895"/>
    </source>
</evidence>
<keyword evidence="4 5" id="KW-0539">Nucleus</keyword>
<dbReference type="InterPro" id="IPR009057">
    <property type="entry name" value="Homeodomain-like_sf"/>
</dbReference>
<dbReference type="CDD" id="cd11655">
    <property type="entry name" value="rap1_myb-like"/>
    <property type="match status" value="1"/>
</dbReference>
<evidence type="ECO:0000256" key="4">
    <source>
        <dbReference type="ARBA" id="ARBA00023242"/>
    </source>
</evidence>
<evidence type="ECO:0000256" key="1">
    <source>
        <dbReference type="ARBA" id="ARBA00010467"/>
    </source>
</evidence>
<keyword evidence="2 5" id="KW-0158">Chromosome</keyword>
<dbReference type="InterPro" id="IPR015010">
    <property type="entry name" value="TERF2IP_Myb"/>
</dbReference>
<reference evidence="8" key="1">
    <citation type="submission" date="2021-03" db="EMBL/GenBank/DDBJ databases">
        <title>Draft genome sequence of rust myrtle Austropuccinia psidii MF-1, a brazilian biotype.</title>
        <authorList>
            <person name="Quecine M.C."/>
            <person name="Pachon D.M.R."/>
            <person name="Bonatelli M.L."/>
            <person name="Correr F.H."/>
            <person name="Franceschini L.M."/>
            <person name="Leite T.F."/>
            <person name="Margarido G.R.A."/>
            <person name="Almeida C.A."/>
            <person name="Ferrarezi J.A."/>
            <person name="Labate C.A."/>
        </authorList>
    </citation>
    <scope>NUCLEOTIDE SEQUENCE</scope>
    <source>
        <strain evidence="8">MF-1</strain>
    </source>
</reference>
<proteinExistence type="inferred from homology"/>
<comment type="similarity">
    <text evidence="1 5">Belongs to the RAP1 family.</text>
</comment>
<feature type="region of interest" description="Disordered" evidence="6">
    <location>
        <begin position="84"/>
        <end position="155"/>
    </location>
</feature>
<keyword evidence="3 5" id="KW-0779">Telomere</keyword>
<dbReference type="PANTHER" id="PTHR16466:SF6">
    <property type="entry name" value="TELOMERIC REPEAT-BINDING FACTOR 2-INTERACTING PROTEIN 1"/>
    <property type="match status" value="1"/>
</dbReference>
<name>A0A9Q3P5M6_9BASI</name>
<comment type="caution">
    <text evidence="8">The sequence shown here is derived from an EMBL/GenBank/DDBJ whole genome shotgun (WGS) entry which is preliminary data.</text>
</comment>
<evidence type="ECO:0000256" key="2">
    <source>
        <dbReference type="ARBA" id="ARBA00022454"/>
    </source>
</evidence>
<feature type="compositionally biased region" description="Polar residues" evidence="6">
    <location>
        <begin position="134"/>
        <end position="144"/>
    </location>
</feature>
<evidence type="ECO:0000256" key="6">
    <source>
        <dbReference type="SAM" id="MobiDB-lite"/>
    </source>
</evidence>
<dbReference type="OrthoDB" id="2507508at2759"/>
<dbReference type="InterPro" id="IPR039595">
    <property type="entry name" value="TE2IP/Rap1"/>
</dbReference>
<gene>
    <name evidence="8" type="ORF">O181_089484</name>
</gene>
<comment type="subunit">
    <text evidence="5">Homodimer.</text>
</comment>
<organism evidence="8 9">
    <name type="scientific">Austropuccinia psidii MF-1</name>
    <dbReference type="NCBI Taxonomy" id="1389203"/>
    <lineage>
        <taxon>Eukaryota</taxon>
        <taxon>Fungi</taxon>
        <taxon>Dikarya</taxon>
        <taxon>Basidiomycota</taxon>
        <taxon>Pucciniomycotina</taxon>
        <taxon>Pucciniomycetes</taxon>
        <taxon>Pucciniales</taxon>
        <taxon>Sphaerophragmiaceae</taxon>
        <taxon>Austropuccinia</taxon>
    </lineage>
</organism>
<evidence type="ECO:0000313" key="9">
    <source>
        <dbReference type="Proteomes" id="UP000765509"/>
    </source>
</evidence>
<dbReference type="GO" id="GO:0070187">
    <property type="term" value="C:shelterin complex"/>
    <property type="evidence" value="ECO:0007669"/>
    <property type="project" value="TreeGrafter"/>
</dbReference>
<dbReference type="Gene3D" id="1.10.10.60">
    <property type="entry name" value="Homeodomain-like"/>
    <property type="match status" value="1"/>
</dbReference>
<comment type="function">
    <text evidence="5">Involved in the regulation of telomere length, clustering and has a specific role in telomere position effect (TPE).</text>
</comment>
<evidence type="ECO:0000259" key="7">
    <source>
        <dbReference type="Pfam" id="PF08914"/>
    </source>
</evidence>
<dbReference type="GO" id="GO:0010833">
    <property type="term" value="P:telomere maintenance via telomere lengthening"/>
    <property type="evidence" value="ECO:0007669"/>
    <property type="project" value="UniProtKB-UniRule"/>
</dbReference>